<reference evidence="7" key="1">
    <citation type="journal article" date="2016" name="Nature">
        <title>The genome of the seagrass Zostera marina reveals angiosperm adaptation to the sea.</title>
        <authorList>
            <person name="Olsen J.L."/>
            <person name="Rouze P."/>
            <person name="Verhelst B."/>
            <person name="Lin Y.-C."/>
            <person name="Bayer T."/>
            <person name="Collen J."/>
            <person name="Dattolo E."/>
            <person name="De Paoli E."/>
            <person name="Dittami S."/>
            <person name="Maumus F."/>
            <person name="Michel G."/>
            <person name="Kersting A."/>
            <person name="Lauritano C."/>
            <person name="Lohaus R."/>
            <person name="Toepel M."/>
            <person name="Tonon T."/>
            <person name="Vanneste K."/>
            <person name="Amirebrahimi M."/>
            <person name="Brakel J."/>
            <person name="Bostroem C."/>
            <person name="Chovatia M."/>
            <person name="Grimwood J."/>
            <person name="Jenkins J.W."/>
            <person name="Jueterbock A."/>
            <person name="Mraz A."/>
            <person name="Stam W.T."/>
            <person name="Tice H."/>
            <person name="Bornberg-Bauer E."/>
            <person name="Green P.J."/>
            <person name="Pearson G.A."/>
            <person name="Procaccini G."/>
            <person name="Duarte C.M."/>
            <person name="Schmutz J."/>
            <person name="Reusch T.B.H."/>
            <person name="Van de Peer Y."/>
        </authorList>
    </citation>
    <scope>NUCLEOTIDE SEQUENCE [LARGE SCALE GENOMIC DNA]</scope>
    <source>
        <strain evidence="7">cv. Finnish</strain>
    </source>
</reference>
<dbReference type="STRING" id="29655.A0A0K9P6N1"/>
<feature type="domain" description="Exocyst complex subunit Exo70 C-terminal" evidence="5">
    <location>
        <begin position="234"/>
        <end position="348"/>
    </location>
</feature>
<dbReference type="GO" id="GO:0000145">
    <property type="term" value="C:exocyst"/>
    <property type="evidence" value="ECO:0000318"/>
    <property type="project" value="GO_Central"/>
</dbReference>
<dbReference type="GO" id="GO:0006887">
    <property type="term" value="P:exocytosis"/>
    <property type="evidence" value="ECO:0000318"/>
    <property type="project" value="GO_Central"/>
</dbReference>
<evidence type="ECO:0000256" key="3">
    <source>
        <dbReference type="RuleBase" id="RU365026"/>
    </source>
</evidence>
<dbReference type="GO" id="GO:0015031">
    <property type="term" value="P:protein transport"/>
    <property type="evidence" value="ECO:0007669"/>
    <property type="project" value="UniProtKB-KW"/>
</dbReference>
<dbReference type="Pfam" id="PF03081">
    <property type="entry name" value="Exo70_C"/>
    <property type="match status" value="1"/>
</dbReference>
<comment type="function">
    <text evidence="3">Component of the exocyst complex.</text>
</comment>
<keyword evidence="7" id="KW-1185">Reference proteome</keyword>
<dbReference type="EMBL" id="LFYR01001115">
    <property type="protein sequence ID" value="KMZ64649.1"/>
    <property type="molecule type" value="Genomic_DNA"/>
</dbReference>
<comment type="similarity">
    <text evidence="1 3">Belongs to the EXO70 family.</text>
</comment>
<proteinExistence type="inferred from homology"/>
<evidence type="ECO:0000256" key="4">
    <source>
        <dbReference type="SAM" id="MobiDB-lite"/>
    </source>
</evidence>
<dbReference type="InterPro" id="IPR046364">
    <property type="entry name" value="Exo70_C"/>
</dbReference>
<feature type="region of interest" description="Disordered" evidence="4">
    <location>
        <begin position="17"/>
        <end position="46"/>
    </location>
</feature>
<dbReference type="AlphaFoldDB" id="A0A0K9P6N1"/>
<evidence type="ECO:0000313" key="6">
    <source>
        <dbReference type="EMBL" id="KMZ64649.1"/>
    </source>
</evidence>
<evidence type="ECO:0000256" key="1">
    <source>
        <dbReference type="ARBA" id="ARBA00006756"/>
    </source>
</evidence>
<protein>
    <recommendedName>
        <fullName evidence="3">Exocyst subunit Exo70 family protein</fullName>
    </recommendedName>
</protein>
<keyword evidence="3" id="KW-0268">Exocytosis</keyword>
<organism evidence="6 7">
    <name type="scientific">Zostera marina</name>
    <name type="common">Eelgrass</name>
    <dbReference type="NCBI Taxonomy" id="29655"/>
    <lineage>
        <taxon>Eukaryota</taxon>
        <taxon>Viridiplantae</taxon>
        <taxon>Streptophyta</taxon>
        <taxon>Embryophyta</taxon>
        <taxon>Tracheophyta</taxon>
        <taxon>Spermatophyta</taxon>
        <taxon>Magnoliopsida</taxon>
        <taxon>Liliopsida</taxon>
        <taxon>Zosteraceae</taxon>
        <taxon>Zostera</taxon>
    </lineage>
</organism>
<dbReference type="OrthoDB" id="1626401at2759"/>
<dbReference type="Pfam" id="PF20669">
    <property type="entry name" value="Exo70_N"/>
    <property type="match status" value="1"/>
</dbReference>
<dbReference type="Gene3D" id="1.20.1280.170">
    <property type="entry name" value="Exocyst complex component Exo70"/>
    <property type="match status" value="1"/>
</dbReference>
<accession>A0A0K9P6N1</accession>
<gene>
    <name evidence="6" type="ORF">ZOSMA_356G00090</name>
</gene>
<dbReference type="Proteomes" id="UP000036987">
    <property type="component" value="Unassembled WGS sequence"/>
</dbReference>
<evidence type="ECO:0000313" key="7">
    <source>
        <dbReference type="Proteomes" id="UP000036987"/>
    </source>
</evidence>
<sequence>MSMKGIRRILSFHGPWPTATPSSLSPSSPSHPLPSSAPSSPNADHSYASDLIHEMTENITRAEPVIHEWNVTGLETTTASDRNTPESSLFHDKNRERARLFLDSVMDVNHSMHYFSASSGATSRHQLVRAQRLMETAMKRLQKEFFQILSSIRDRIEIINSSGGDDSVSAAMGELRAIAECMVSSGYSKECVRVYQILRRSVVEEGIYNLGFHRMNHSQLQKLDSDAIGNRIKIWIEASRPIIQTIFPREKLLCENVFGSCSHLIAESCFAEISRDLAINFFEFPEMIVKVEKKRSLEKVGDHYIDLYNSISILLPDIQSLFKCPKSSTVLIQVTTSVNKLSKSIQSSSPHVNT</sequence>
<keyword evidence="3" id="KW-0653">Protein transport</keyword>
<dbReference type="OMA" id="NTHHEAK"/>
<dbReference type="PANTHER" id="PTHR12542:SF17">
    <property type="entry name" value="EXOCYST SUBUNIT EXO70 FAMILY PROTEIN"/>
    <property type="match status" value="1"/>
</dbReference>
<dbReference type="SUPFAM" id="SSF74788">
    <property type="entry name" value="Cullin repeat-like"/>
    <property type="match status" value="1"/>
</dbReference>
<dbReference type="InterPro" id="IPR004140">
    <property type="entry name" value="Exo70"/>
</dbReference>
<feature type="compositionally biased region" description="Low complexity" evidence="4">
    <location>
        <begin position="17"/>
        <end position="41"/>
    </location>
</feature>
<keyword evidence="2 3" id="KW-0813">Transport</keyword>
<dbReference type="InterPro" id="IPR016159">
    <property type="entry name" value="Cullin_repeat-like_dom_sf"/>
</dbReference>
<name>A0A0K9P6N1_ZOSMR</name>
<dbReference type="PANTHER" id="PTHR12542">
    <property type="entry name" value="EXOCYST COMPLEX PROTEIN EXO70"/>
    <property type="match status" value="1"/>
</dbReference>
<dbReference type="GO" id="GO:0005546">
    <property type="term" value="F:phosphatidylinositol-4,5-bisphosphate binding"/>
    <property type="evidence" value="ECO:0007669"/>
    <property type="project" value="InterPro"/>
</dbReference>
<evidence type="ECO:0000256" key="2">
    <source>
        <dbReference type="ARBA" id="ARBA00022448"/>
    </source>
</evidence>
<evidence type="ECO:0000259" key="5">
    <source>
        <dbReference type="Pfam" id="PF03081"/>
    </source>
</evidence>
<comment type="caution">
    <text evidence="6">The sequence shown here is derived from an EMBL/GenBank/DDBJ whole genome shotgun (WGS) entry which is preliminary data.</text>
</comment>